<dbReference type="OrthoDB" id="448250at2759"/>
<dbReference type="GO" id="GO:0000139">
    <property type="term" value="C:Golgi membrane"/>
    <property type="evidence" value="ECO:0007669"/>
    <property type="project" value="TreeGrafter"/>
</dbReference>
<feature type="transmembrane region" description="Helical" evidence="7">
    <location>
        <begin position="128"/>
        <end position="146"/>
    </location>
</feature>
<keyword evidence="9" id="KW-1185">Reference proteome</keyword>
<feature type="transmembrane region" description="Helical" evidence="7">
    <location>
        <begin position="49"/>
        <end position="66"/>
    </location>
</feature>
<comment type="subcellular location">
    <subcellularLocation>
        <location evidence="1">Membrane</location>
        <topology evidence="1">Multi-pass membrane protein</topology>
    </subcellularLocation>
</comment>
<proteinExistence type="inferred from homology"/>
<dbReference type="Pfam" id="PF03248">
    <property type="entry name" value="Rer1"/>
    <property type="match status" value="1"/>
</dbReference>
<protein>
    <recommendedName>
        <fullName evidence="6">Protein RER1</fullName>
    </recommendedName>
</protein>
<evidence type="ECO:0000256" key="1">
    <source>
        <dbReference type="ARBA" id="ARBA00004141"/>
    </source>
</evidence>
<dbReference type="PANTHER" id="PTHR10743">
    <property type="entry name" value="PROTEIN RER1"/>
    <property type="match status" value="1"/>
</dbReference>
<sequence>MATAPQRIGQIYQSLLDRTVPHAVPRWIVFGLLIVGFVLRIIFAQGWYIVTYGLFIYHLNLFLAFLTPKMDPSLDLPEESDGMDLPTRASEEFRPFIRRLPEFKFWLSATKATLIALSMSFFEIFNIPVFWPILVVYFIMLFCLTMKRQIKHMIKYRYLPFSLGKPRYAGKEIPAGPAANLHQANANHLHHLHQTPSHGH</sequence>
<evidence type="ECO:0000256" key="7">
    <source>
        <dbReference type="SAM" id="Phobius"/>
    </source>
</evidence>
<evidence type="ECO:0000313" key="8">
    <source>
        <dbReference type="EMBL" id="GAU97691.1"/>
    </source>
</evidence>
<evidence type="ECO:0000256" key="4">
    <source>
        <dbReference type="ARBA" id="ARBA00022989"/>
    </source>
</evidence>
<keyword evidence="4 7" id="KW-1133">Transmembrane helix</keyword>
<organism evidence="8 9">
    <name type="scientific">Ramazzottius varieornatus</name>
    <name type="common">Water bear</name>
    <name type="synonym">Tardigrade</name>
    <dbReference type="NCBI Taxonomy" id="947166"/>
    <lineage>
        <taxon>Eukaryota</taxon>
        <taxon>Metazoa</taxon>
        <taxon>Ecdysozoa</taxon>
        <taxon>Tardigrada</taxon>
        <taxon>Eutardigrada</taxon>
        <taxon>Parachela</taxon>
        <taxon>Hypsibioidea</taxon>
        <taxon>Ramazzottiidae</taxon>
        <taxon>Ramazzottius</taxon>
    </lineage>
</organism>
<dbReference type="InterPro" id="IPR004932">
    <property type="entry name" value="Rer1"/>
</dbReference>
<keyword evidence="3 7" id="KW-0812">Transmembrane</keyword>
<name>A0A1D1V7L7_RAMVA</name>
<gene>
    <name evidence="8" type="primary">RvY_08943</name>
    <name evidence="8" type="synonym">RvY_08943.1</name>
    <name evidence="8" type="ORF">RvY_08943-1</name>
</gene>
<reference evidence="8 9" key="1">
    <citation type="journal article" date="2016" name="Nat. Commun.">
        <title>Extremotolerant tardigrade genome and improved radiotolerance of human cultured cells by tardigrade-unique protein.</title>
        <authorList>
            <person name="Hashimoto T."/>
            <person name="Horikawa D.D."/>
            <person name="Saito Y."/>
            <person name="Kuwahara H."/>
            <person name="Kozuka-Hata H."/>
            <person name="Shin-I T."/>
            <person name="Minakuchi Y."/>
            <person name="Ohishi K."/>
            <person name="Motoyama A."/>
            <person name="Aizu T."/>
            <person name="Enomoto A."/>
            <person name="Kondo K."/>
            <person name="Tanaka S."/>
            <person name="Hara Y."/>
            <person name="Koshikawa S."/>
            <person name="Sagara H."/>
            <person name="Miura T."/>
            <person name="Yokobori S."/>
            <person name="Miyagawa K."/>
            <person name="Suzuki Y."/>
            <person name="Kubo T."/>
            <person name="Oyama M."/>
            <person name="Kohara Y."/>
            <person name="Fujiyama A."/>
            <person name="Arakawa K."/>
            <person name="Katayama T."/>
            <person name="Toyoda A."/>
            <person name="Kunieda T."/>
        </authorList>
    </citation>
    <scope>NUCLEOTIDE SEQUENCE [LARGE SCALE GENOMIC DNA]</scope>
    <source>
        <strain evidence="8 9">YOKOZUNA-1</strain>
    </source>
</reference>
<dbReference type="GO" id="GO:0006890">
    <property type="term" value="P:retrograde vesicle-mediated transport, Golgi to endoplasmic reticulum"/>
    <property type="evidence" value="ECO:0007669"/>
    <property type="project" value="TreeGrafter"/>
</dbReference>
<dbReference type="PIRSF" id="PIRSF016013">
    <property type="entry name" value="AtER_Rer1p"/>
    <property type="match status" value="1"/>
</dbReference>
<dbReference type="STRING" id="947166.A0A1D1V7L7"/>
<evidence type="ECO:0000313" key="9">
    <source>
        <dbReference type="Proteomes" id="UP000186922"/>
    </source>
</evidence>
<dbReference type="EMBL" id="BDGG01000004">
    <property type="protein sequence ID" value="GAU97691.1"/>
    <property type="molecule type" value="Genomic_DNA"/>
</dbReference>
<evidence type="ECO:0000256" key="6">
    <source>
        <dbReference type="PIRNR" id="PIRNR016013"/>
    </source>
</evidence>
<evidence type="ECO:0000256" key="5">
    <source>
        <dbReference type="ARBA" id="ARBA00023136"/>
    </source>
</evidence>
<dbReference type="GO" id="GO:0006621">
    <property type="term" value="P:protein retention in ER lumen"/>
    <property type="evidence" value="ECO:0007669"/>
    <property type="project" value="TreeGrafter"/>
</dbReference>
<feature type="transmembrane region" description="Helical" evidence="7">
    <location>
        <begin position="24"/>
        <end position="43"/>
    </location>
</feature>
<comment type="similarity">
    <text evidence="2 6">Belongs to the RER1 family.</text>
</comment>
<accession>A0A1D1V7L7</accession>
<dbReference type="PANTHER" id="PTHR10743:SF0">
    <property type="entry name" value="PROTEIN RER1"/>
    <property type="match status" value="1"/>
</dbReference>
<dbReference type="Proteomes" id="UP000186922">
    <property type="component" value="Unassembled WGS sequence"/>
</dbReference>
<comment type="function">
    <text evidence="6">Involved in the retrieval of endoplasmic reticulum membrane proteins from the early Golgi compartment.</text>
</comment>
<comment type="caution">
    <text evidence="8">The sequence shown here is derived from an EMBL/GenBank/DDBJ whole genome shotgun (WGS) entry which is preliminary data.</text>
</comment>
<dbReference type="AlphaFoldDB" id="A0A1D1V7L7"/>
<evidence type="ECO:0000256" key="2">
    <source>
        <dbReference type="ARBA" id="ARBA00006070"/>
    </source>
</evidence>
<keyword evidence="5 6" id="KW-0472">Membrane</keyword>
<dbReference type="GO" id="GO:0005783">
    <property type="term" value="C:endoplasmic reticulum"/>
    <property type="evidence" value="ECO:0007669"/>
    <property type="project" value="GOC"/>
</dbReference>
<evidence type="ECO:0000256" key="3">
    <source>
        <dbReference type="ARBA" id="ARBA00022692"/>
    </source>
</evidence>